<sequence>MASHISYIHTKVFRSLIVSSKTTQKASFTFTRSLLNEKNIEGEESANTSNQVVHIADPKDNTDVLQKNNINMDSTFPEEFAPFFPEKVGKTYSRENIRSRAKSQQKLLFNYMTEQNPTPTNDASYGAESDHHMYGQLVLSAIRDVRKYLRKEKFELPTFAEKAKPFVKPSNKHLVMYQINTVHGREDMPFNKRVTLKLKVSNLNLKKAELHKFLLLVGPRYDLSTDMLTMSSDTELTSVLNKKKLSQTLEVLIKEAVNDKDYFEDIPLKTYIKRKKTVPKYPEEWLPKTQ</sequence>
<dbReference type="InterPro" id="IPR039848">
    <property type="entry name" value="Ribosomal_mS35_mt"/>
</dbReference>
<evidence type="ECO:0000313" key="3">
    <source>
        <dbReference type="Proteomes" id="UP000245383"/>
    </source>
</evidence>
<accession>A0A2T9YRT8</accession>
<dbReference type="PANTHER" id="PTHR13490">
    <property type="entry name" value="MITOCHONDRIAL 28S RIBOSOMAL PROTEIN S28"/>
    <property type="match status" value="1"/>
</dbReference>
<comment type="caution">
    <text evidence="2">The sequence shown here is derived from an EMBL/GenBank/DDBJ whole genome shotgun (WGS) entry which is preliminary data.</text>
</comment>
<dbReference type="STRING" id="133385.A0A2T9YRT8"/>
<organism evidence="2 3">
    <name type="scientific">Smittium simulii</name>
    <dbReference type="NCBI Taxonomy" id="133385"/>
    <lineage>
        <taxon>Eukaryota</taxon>
        <taxon>Fungi</taxon>
        <taxon>Fungi incertae sedis</taxon>
        <taxon>Zoopagomycota</taxon>
        <taxon>Kickxellomycotina</taxon>
        <taxon>Harpellomycetes</taxon>
        <taxon>Harpellales</taxon>
        <taxon>Legeriomycetaceae</taxon>
        <taxon>Smittium</taxon>
    </lineage>
</organism>
<dbReference type="PANTHER" id="PTHR13490:SF0">
    <property type="entry name" value="SMALL RIBOSOMAL SUBUNIT PROTEIN MS35"/>
    <property type="match status" value="1"/>
</dbReference>
<evidence type="ECO:0000313" key="2">
    <source>
        <dbReference type="EMBL" id="PVU95049.1"/>
    </source>
</evidence>
<dbReference type="GO" id="GO:0003735">
    <property type="term" value="F:structural constituent of ribosome"/>
    <property type="evidence" value="ECO:0007669"/>
    <property type="project" value="InterPro"/>
</dbReference>
<dbReference type="GO" id="GO:0032543">
    <property type="term" value="P:mitochondrial translation"/>
    <property type="evidence" value="ECO:0007669"/>
    <property type="project" value="InterPro"/>
</dbReference>
<keyword evidence="3" id="KW-1185">Reference proteome</keyword>
<dbReference type="Pfam" id="PF10213">
    <property type="entry name" value="MRP-S28"/>
    <property type="match status" value="1"/>
</dbReference>
<protein>
    <recommendedName>
        <fullName evidence="1">Small ribosomal subunit protein mS35 mitochondrial conserved domain-containing protein</fullName>
    </recommendedName>
</protein>
<feature type="domain" description="Small ribosomal subunit protein mS35 mitochondrial conserved" evidence="1">
    <location>
        <begin position="165"/>
        <end position="285"/>
    </location>
</feature>
<reference evidence="2 3" key="1">
    <citation type="journal article" date="2018" name="MBio">
        <title>Comparative Genomics Reveals the Core Gene Toolbox for the Fungus-Insect Symbiosis.</title>
        <authorList>
            <person name="Wang Y."/>
            <person name="Stata M."/>
            <person name="Wang W."/>
            <person name="Stajich J.E."/>
            <person name="White M.M."/>
            <person name="Moncalvo J.M."/>
        </authorList>
    </citation>
    <scope>NUCLEOTIDE SEQUENCE [LARGE SCALE GENOMIC DNA]</scope>
    <source>
        <strain evidence="2 3">SWE-8-4</strain>
    </source>
</reference>
<evidence type="ECO:0000259" key="1">
    <source>
        <dbReference type="Pfam" id="PF10213"/>
    </source>
</evidence>
<dbReference type="EMBL" id="MBFR01000067">
    <property type="protein sequence ID" value="PVU95049.1"/>
    <property type="molecule type" value="Genomic_DNA"/>
</dbReference>
<dbReference type="OrthoDB" id="283424at2759"/>
<gene>
    <name evidence="2" type="ORF">BB561_002082</name>
</gene>
<dbReference type="InterPro" id="IPR019349">
    <property type="entry name" value="Ribosomal_mS35_mit"/>
</dbReference>
<dbReference type="AlphaFoldDB" id="A0A2T9YRT8"/>
<dbReference type="GO" id="GO:0005763">
    <property type="term" value="C:mitochondrial small ribosomal subunit"/>
    <property type="evidence" value="ECO:0007669"/>
    <property type="project" value="TreeGrafter"/>
</dbReference>
<proteinExistence type="predicted"/>
<name>A0A2T9YRT8_9FUNG</name>
<dbReference type="Proteomes" id="UP000245383">
    <property type="component" value="Unassembled WGS sequence"/>
</dbReference>